<reference evidence="2 4" key="1">
    <citation type="journal article" date="2008" name="Science">
        <title>The Physcomitrella genome reveals evolutionary insights into the conquest of land by plants.</title>
        <authorList>
            <person name="Rensing S."/>
            <person name="Lang D."/>
            <person name="Zimmer A."/>
            <person name="Terry A."/>
            <person name="Salamov A."/>
            <person name="Shapiro H."/>
            <person name="Nishiyama T."/>
            <person name="Perroud P.-F."/>
            <person name="Lindquist E."/>
            <person name="Kamisugi Y."/>
            <person name="Tanahashi T."/>
            <person name="Sakakibara K."/>
            <person name="Fujita T."/>
            <person name="Oishi K."/>
            <person name="Shin-I T."/>
            <person name="Kuroki Y."/>
            <person name="Toyoda A."/>
            <person name="Suzuki Y."/>
            <person name="Hashimoto A."/>
            <person name="Yamaguchi K."/>
            <person name="Sugano A."/>
            <person name="Kohara Y."/>
            <person name="Fujiyama A."/>
            <person name="Anterola A."/>
            <person name="Aoki S."/>
            <person name="Ashton N."/>
            <person name="Barbazuk W.B."/>
            <person name="Barker E."/>
            <person name="Bennetzen J."/>
            <person name="Bezanilla M."/>
            <person name="Blankenship R."/>
            <person name="Cho S.H."/>
            <person name="Dutcher S."/>
            <person name="Estelle M."/>
            <person name="Fawcett J.A."/>
            <person name="Gundlach H."/>
            <person name="Hanada K."/>
            <person name="Heyl A."/>
            <person name="Hicks K.A."/>
            <person name="Hugh J."/>
            <person name="Lohr M."/>
            <person name="Mayer K."/>
            <person name="Melkozernov A."/>
            <person name="Murata T."/>
            <person name="Nelson D."/>
            <person name="Pils B."/>
            <person name="Prigge M."/>
            <person name="Reiss B."/>
            <person name="Renner T."/>
            <person name="Rombauts S."/>
            <person name="Rushton P."/>
            <person name="Sanderfoot A."/>
            <person name="Schween G."/>
            <person name="Shiu S.-H."/>
            <person name="Stueber K."/>
            <person name="Theodoulou F.L."/>
            <person name="Tu H."/>
            <person name="Van de Peer Y."/>
            <person name="Verrier P.J."/>
            <person name="Waters E."/>
            <person name="Wood A."/>
            <person name="Yang L."/>
            <person name="Cove D."/>
            <person name="Cuming A."/>
            <person name="Hasebe M."/>
            <person name="Lucas S."/>
            <person name="Mishler D.B."/>
            <person name="Reski R."/>
            <person name="Grigoriev I."/>
            <person name="Quatrano R.S."/>
            <person name="Boore J.L."/>
        </authorList>
    </citation>
    <scope>NUCLEOTIDE SEQUENCE [LARGE SCALE GENOMIC DNA]</scope>
    <source>
        <strain evidence="3 4">cv. Gransden 2004</strain>
    </source>
</reference>
<evidence type="ECO:0000313" key="4">
    <source>
        <dbReference type="Proteomes" id="UP000006727"/>
    </source>
</evidence>
<organism evidence="2">
    <name type="scientific">Physcomitrium patens</name>
    <name type="common">Spreading-leaved earth moss</name>
    <name type="synonym">Physcomitrella patens</name>
    <dbReference type="NCBI Taxonomy" id="3218"/>
    <lineage>
        <taxon>Eukaryota</taxon>
        <taxon>Viridiplantae</taxon>
        <taxon>Streptophyta</taxon>
        <taxon>Embryophyta</taxon>
        <taxon>Bryophyta</taxon>
        <taxon>Bryophytina</taxon>
        <taxon>Bryopsida</taxon>
        <taxon>Funariidae</taxon>
        <taxon>Funariales</taxon>
        <taxon>Funariaceae</taxon>
        <taxon>Physcomitrium</taxon>
    </lineage>
</organism>
<feature type="compositionally biased region" description="Polar residues" evidence="1">
    <location>
        <begin position="1"/>
        <end position="11"/>
    </location>
</feature>
<dbReference type="InParanoid" id="A0A2K1IV11"/>
<proteinExistence type="predicted"/>
<sequence length="26" mass="3030">MQAYEQSSVLGQPQWHRDGIDEEVRA</sequence>
<dbReference type="EMBL" id="ABEU02000020">
    <property type="protein sequence ID" value="PNR33114.1"/>
    <property type="molecule type" value="Genomic_DNA"/>
</dbReference>
<evidence type="ECO:0000313" key="3">
    <source>
        <dbReference type="EnsemblPlants" id="Pp3c20_12320V3.1"/>
    </source>
</evidence>
<feature type="region of interest" description="Disordered" evidence="1">
    <location>
        <begin position="1"/>
        <end position="26"/>
    </location>
</feature>
<reference evidence="2 4" key="2">
    <citation type="journal article" date="2018" name="Plant J.">
        <title>The Physcomitrella patens chromosome-scale assembly reveals moss genome structure and evolution.</title>
        <authorList>
            <person name="Lang D."/>
            <person name="Ullrich K.K."/>
            <person name="Murat F."/>
            <person name="Fuchs J."/>
            <person name="Jenkins J."/>
            <person name="Haas F.B."/>
            <person name="Piednoel M."/>
            <person name="Gundlach H."/>
            <person name="Van Bel M."/>
            <person name="Meyberg R."/>
            <person name="Vives C."/>
            <person name="Morata J."/>
            <person name="Symeonidi A."/>
            <person name="Hiss M."/>
            <person name="Muchero W."/>
            <person name="Kamisugi Y."/>
            <person name="Saleh O."/>
            <person name="Blanc G."/>
            <person name="Decker E.L."/>
            <person name="van Gessel N."/>
            <person name="Grimwood J."/>
            <person name="Hayes R.D."/>
            <person name="Graham S.W."/>
            <person name="Gunter L.E."/>
            <person name="McDaniel S.F."/>
            <person name="Hoernstein S.N.W."/>
            <person name="Larsson A."/>
            <person name="Li F.W."/>
            <person name="Perroud P.F."/>
            <person name="Phillips J."/>
            <person name="Ranjan P."/>
            <person name="Rokshar D.S."/>
            <person name="Rothfels C.J."/>
            <person name="Schneider L."/>
            <person name="Shu S."/>
            <person name="Stevenson D.W."/>
            <person name="Thummler F."/>
            <person name="Tillich M."/>
            <person name="Villarreal Aguilar J.C."/>
            <person name="Widiez T."/>
            <person name="Wong G.K."/>
            <person name="Wymore A."/>
            <person name="Zhang Y."/>
            <person name="Zimmer A.D."/>
            <person name="Quatrano R.S."/>
            <person name="Mayer K.F.X."/>
            <person name="Goodstein D."/>
            <person name="Casacuberta J.M."/>
            <person name="Vandepoele K."/>
            <person name="Reski R."/>
            <person name="Cuming A.C."/>
            <person name="Tuskan G.A."/>
            <person name="Maumus F."/>
            <person name="Salse J."/>
            <person name="Schmutz J."/>
            <person name="Rensing S.A."/>
        </authorList>
    </citation>
    <scope>NUCLEOTIDE SEQUENCE [LARGE SCALE GENOMIC DNA]</scope>
    <source>
        <strain evidence="3 4">cv. Gransden 2004</strain>
    </source>
</reference>
<dbReference type="AlphaFoldDB" id="A0A2K1IV11"/>
<evidence type="ECO:0000256" key="1">
    <source>
        <dbReference type="SAM" id="MobiDB-lite"/>
    </source>
</evidence>
<feature type="compositionally biased region" description="Basic and acidic residues" evidence="1">
    <location>
        <begin position="15"/>
        <end position="26"/>
    </location>
</feature>
<dbReference type="Gramene" id="Pp3c20_12320V3.1">
    <property type="protein sequence ID" value="Pp3c20_12320V3.1"/>
    <property type="gene ID" value="Pp3c20_12320"/>
</dbReference>
<name>A0A2K1IV11_PHYPA</name>
<accession>A0A2K1IV11</accession>
<dbReference type="Proteomes" id="UP000006727">
    <property type="component" value="Chromosome 20"/>
</dbReference>
<reference evidence="3" key="3">
    <citation type="submission" date="2020-12" db="UniProtKB">
        <authorList>
            <consortium name="EnsemblPlants"/>
        </authorList>
    </citation>
    <scope>IDENTIFICATION</scope>
</reference>
<dbReference type="EnsemblPlants" id="Pp3c20_12320V3.1">
    <property type="protein sequence ID" value="Pp3c20_12320V3.1"/>
    <property type="gene ID" value="Pp3c20_12320"/>
</dbReference>
<gene>
    <name evidence="2" type="ORF">PHYPA_025057</name>
</gene>
<evidence type="ECO:0000313" key="2">
    <source>
        <dbReference type="EMBL" id="PNR33114.1"/>
    </source>
</evidence>
<keyword evidence="4" id="KW-1185">Reference proteome</keyword>
<protein>
    <submittedName>
        <fullName evidence="2 3">Uncharacterized protein</fullName>
    </submittedName>
</protein>